<dbReference type="GO" id="GO:0004114">
    <property type="term" value="F:3',5'-cyclic-nucleotide phosphodiesterase activity"/>
    <property type="evidence" value="ECO:0007669"/>
    <property type="project" value="InterPro"/>
</dbReference>
<comment type="caution">
    <text evidence="5">The sequence shown here is derived from an EMBL/GenBank/DDBJ whole genome shotgun (WGS) entry which is preliminary data.</text>
</comment>
<feature type="domain" description="PDEase" evidence="4">
    <location>
        <begin position="272"/>
        <end position="627"/>
    </location>
</feature>
<accession>A0A9P8MXN8</accession>
<keyword evidence="6" id="KW-1185">Reference proteome</keyword>
<dbReference type="GeneID" id="68354723"/>
<dbReference type="GO" id="GO:0007165">
    <property type="term" value="P:signal transduction"/>
    <property type="evidence" value="ECO:0007669"/>
    <property type="project" value="InterPro"/>
</dbReference>
<feature type="compositionally biased region" description="Basic residues" evidence="3">
    <location>
        <begin position="638"/>
        <end position="648"/>
    </location>
</feature>
<dbReference type="SUPFAM" id="SSF109604">
    <property type="entry name" value="HD-domain/PDEase-like"/>
    <property type="match status" value="1"/>
</dbReference>
<dbReference type="PANTHER" id="PTHR11347">
    <property type="entry name" value="CYCLIC NUCLEOTIDE PHOSPHODIESTERASE"/>
    <property type="match status" value="1"/>
</dbReference>
<feature type="compositionally biased region" description="Polar residues" evidence="3">
    <location>
        <begin position="794"/>
        <end position="812"/>
    </location>
</feature>
<feature type="compositionally biased region" description="Basic and acidic residues" evidence="3">
    <location>
        <begin position="728"/>
        <end position="746"/>
    </location>
</feature>
<dbReference type="SMART" id="SM00471">
    <property type="entry name" value="HDc"/>
    <property type="match status" value="1"/>
</dbReference>
<dbReference type="InterPro" id="IPR002073">
    <property type="entry name" value="PDEase_catalytic_dom"/>
</dbReference>
<keyword evidence="1" id="KW-0479">Metal-binding</keyword>
<dbReference type="GO" id="GO:0046872">
    <property type="term" value="F:metal ion binding"/>
    <property type="evidence" value="ECO:0007669"/>
    <property type="project" value="UniProtKB-KW"/>
</dbReference>
<keyword evidence="2" id="KW-0378">Hydrolase</keyword>
<evidence type="ECO:0000256" key="2">
    <source>
        <dbReference type="ARBA" id="ARBA00022801"/>
    </source>
</evidence>
<proteinExistence type="predicted"/>
<feature type="compositionally biased region" description="Basic and acidic residues" evidence="3">
    <location>
        <begin position="626"/>
        <end position="637"/>
    </location>
</feature>
<dbReference type="Pfam" id="PF00233">
    <property type="entry name" value="PDEase_I"/>
    <property type="match status" value="1"/>
</dbReference>
<feature type="compositionally biased region" description="Low complexity" evidence="3">
    <location>
        <begin position="813"/>
        <end position="832"/>
    </location>
</feature>
<evidence type="ECO:0000256" key="1">
    <source>
        <dbReference type="ARBA" id="ARBA00022723"/>
    </source>
</evidence>
<reference evidence="5" key="1">
    <citation type="submission" date="2021-09" db="EMBL/GenBank/DDBJ databases">
        <title>A high-quality genome of the endoparasitic fungus Hirsutella rhossiliensis with a comparison of Hirsutella genomes reveals transposable elements contributing to genome size variation.</title>
        <authorList>
            <person name="Lin R."/>
            <person name="Jiao Y."/>
            <person name="Sun X."/>
            <person name="Ling J."/>
            <person name="Xie B."/>
            <person name="Cheng X."/>
        </authorList>
    </citation>
    <scope>NUCLEOTIDE SEQUENCE</scope>
    <source>
        <strain evidence="5">HR02</strain>
    </source>
</reference>
<dbReference type="EMBL" id="JAIZPD010000005">
    <property type="protein sequence ID" value="KAH0963084.1"/>
    <property type="molecule type" value="Genomic_DNA"/>
</dbReference>
<gene>
    <name evidence="5" type="ORF">HRG_05594</name>
</gene>
<name>A0A9P8MXN8_9HYPO</name>
<dbReference type="PROSITE" id="PS51845">
    <property type="entry name" value="PDEASE_I_2"/>
    <property type="match status" value="1"/>
</dbReference>
<protein>
    <submittedName>
        <fullName evidence="5">3'5'-cyclic nucleotide phosphodiesterase domain-containing protein</fullName>
    </submittedName>
</protein>
<dbReference type="CDD" id="cd00077">
    <property type="entry name" value="HDc"/>
    <property type="match status" value="1"/>
</dbReference>
<feature type="region of interest" description="Disordered" evidence="3">
    <location>
        <begin position="626"/>
        <end position="890"/>
    </location>
</feature>
<dbReference type="RefSeq" id="XP_044720597.1">
    <property type="nucleotide sequence ID" value="XM_044864065.1"/>
</dbReference>
<sequence>MDRLPCHVVYVNRAAGHDRLVQAVPDGGATPPSSDWKPDHTRQLVQPLLDAFGDVHVCASGQACLSKLIQLQDHSRTDTTPTLLLLDTPHDEQYFPHPQPHSATSSTHLGLPSPPGHMDIRTPDEELYGLTLLQKLVTEAHLRNVSKLVVTVPVISMPHTDDAATSEHMTDGAVEADFAAPGMLDAYRPLIRKCLDIGAVDVLISPLSPKCIATLEICAYRARRDAAREQQAIMEITKGRKRSWVGVNEQKPFAYLREEMVAGLMKGICRLDTEDVQIRGAHIAVSPERQAAVAAAVGHWHFSAHDFSDDELLVGAVLIFKHALAMPELEQWRISTGQLISFLVACRAAYNTFVPYHNFRHVVDVLQATFSFLVQIAALPPYDQRGQQRGGLMPEKSPMADLVTPFEALTLLITAIGHDVGHPGVNGFLSTLNAPLAQLYNDRSVLESFHCAAYSQILRRYWSAVFEDRKMRNLMISSVLATDMGLHFDYMKKLGDLQAKLQHENSTNGWNGRQIEEHRALVCSLLIKCADISNVARHHDTALQWMFILSEEFSRQASMEDELQIKSSLMAPPKKDMMSLANAQLGFMNMFAIPLFQGVADILPDMQYTVEELDANKGLFEIKVQEEKAKEPRDPRSRLRHERARSPRTRSATPEPKDDDEGSAPRQAEEPTPKTDVGSNGHGGAPQVLADVERRDGQPLLSASERPSKSQSTGDYKEANGQVLPVDPVKESTDSDPLHSQSRGDGDGIADGKMSAPSGLHRCSETTEGSASAAFAGDWQSQATSAMTGKLALSPSTQGTSIVSNESLDRTLSASGPNSSPPSTSNHGSPTTAFGPEEEREEEPSPASNVVRDEGKTLKKRPSRFRIKDFPFFRRNRGPSPPLPAADATN</sequence>
<evidence type="ECO:0000313" key="6">
    <source>
        <dbReference type="Proteomes" id="UP000824596"/>
    </source>
</evidence>
<organism evidence="5 6">
    <name type="scientific">Hirsutella rhossiliensis</name>
    <dbReference type="NCBI Taxonomy" id="111463"/>
    <lineage>
        <taxon>Eukaryota</taxon>
        <taxon>Fungi</taxon>
        <taxon>Dikarya</taxon>
        <taxon>Ascomycota</taxon>
        <taxon>Pezizomycotina</taxon>
        <taxon>Sordariomycetes</taxon>
        <taxon>Hypocreomycetidae</taxon>
        <taxon>Hypocreales</taxon>
        <taxon>Ophiocordycipitaceae</taxon>
        <taxon>Hirsutella</taxon>
    </lineage>
</organism>
<dbReference type="OrthoDB" id="546632at2759"/>
<dbReference type="InterPro" id="IPR003607">
    <property type="entry name" value="HD/PDEase_dom"/>
</dbReference>
<dbReference type="Proteomes" id="UP000824596">
    <property type="component" value="Unassembled WGS sequence"/>
</dbReference>
<evidence type="ECO:0000256" key="3">
    <source>
        <dbReference type="SAM" id="MobiDB-lite"/>
    </source>
</evidence>
<evidence type="ECO:0000313" key="5">
    <source>
        <dbReference type="EMBL" id="KAH0963084.1"/>
    </source>
</evidence>
<dbReference type="InterPro" id="IPR036971">
    <property type="entry name" value="PDEase_catalytic_dom_sf"/>
</dbReference>
<dbReference type="AlphaFoldDB" id="A0A9P8MXN8"/>
<dbReference type="Gene3D" id="1.10.1300.10">
    <property type="entry name" value="3'5'-cyclic nucleotide phosphodiesterase, catalytic domain"/>
    <property type="match status" value="1"/>
</dbReference>
<evidence type="ECO:0000259" key="4">
    <source>
        <dbReference type="PROSITE" id="PS51845"/>
    </source>
</evidence>